<dbReference type="PIRSF" id="PIRSF003107">
    <property type="entry name" value="PhoU"/>
    <property type="match status" value="1"/>
</dbReference>
<evidence type="ECO:0000256" key="3">
    <source>
        <dbReference type="ARBA" id="ARBA00022448"/>
    </source>
</evidence>
<dbReference type="NCBIfam" id="TIGR02135">
    <property type="entry name" value="phoU_full"/>
    <property type="match status" value="1"/>
</dbReference>
<dbReference type="FunFam" id="1.20.58.220:FF:000001">
    <property type="entry name" value="Phosphate-specific transport system accessory protein PhoU"/>
    <property type="match status" value="1"/>
</dbReference>
<feature type="domain" description="PhoU" evidence="8">
    <location>
        <begin position="26"/>
        <end position="113"/>
    </location>
</feature>
<sequence length="245" mass="27865">MPDKELFTQHISQQFNEELEDIRTRLLEMGGLVEKQISDAVTALIDGNTGLAGQVRSVDDTVNRMEVDIDQECLRILARRQPAASDLRLVISISKIIVDLERIGDESSRIARRALQLVEEGQAPRGYVECRHIGNHVRKMVQEALDAFARLDADQAFAVAREDKVVDQEYKSAMREMVTYMMEDPRSISRVLNILWVLRSLERVGDHARNIAEHVIYLVKGTDVRHIGIKGIEERLGRKPEPEAE</sequence>
<dbReference type="PANTHER" id="PTHR42930">
    <property type="entry name" value="PHOSPHATE-SPECIFIC TRANSPORT SYSTEM ACCESSORY PROTEIN PHOU"/>
    <property type="match status" value="1"/>
</dbReference>
<evidence type="ECO:0000256" key="1">
    <source>
        <dbReference type="ARBA" id="ARBA00004496"/>
    </source>
</evidence>
<dbReference type="STRING" id="1720063.SAMN05216217_10568"/>
<evidence type="ECO:0000256" key="5">
    <source>
        <dbReference type="ARBA" id="ARBA00022592"/>
    </source>
</evidence>
<evidence type="ECO:0000259" key="8">
    <source>
        <dbReference type="Pfam" id="PF01895"/>
    </source>
</evidence>
<dbReference type="FunFam" id="1.20.58.220:FF:000002">
    <property type="entry name" value="Phosphate-specific transport system accessory protein PhoU"/>
    <property type="match status" value="1"/>
</dbReference>
<dbReference type="RefSeq" id="WP_093474478.1">
    <property type="nucleotide sequence ID" value="NZ_FOUI01000005.1"/>
</dbReference>
<evidence type="ECO:0000256" key="6">
    <source>
        <dbReference type="ARBA" id="ARBA00056181"/>
    </source>
</evidence>
<keyword evidence="3 7" id="KW-0813">Transport</keyword>
<keyword evidence="10" id="KW-1185">Reference proteome</keyword>
<organism evidence="9 10">
    <name type="scientific">Halopseudomonas yangmingensis</name>
    <dbReference type="NCBI Taxonomy" id="1720063"/>
    <lineage>
        <taxon>Bacteria</taxon>
        <taxon>Pseudomonadati</taxon>
        <taxon>Pseudomonadota</taxon>
        <taxon>Gammaproteobacteria</taxon>
        <taxon>Pseudomonadales</taxon>
        <taxon>Pseudomonadaceae</taxon>
        <taxon>Halopseudomonas</taxon>
    </lineage>
</organism>
<dbReference type="EMBL" id="FOUI01000005">
    <property type="protein sequence ID" value="SFM44140.1"/>
    <property type="molecule type" value="Genomic_DNA"/>
</dbReference>
<evidence type="ECO:0000256" key="2">
    <source>
        <dbReference type="ARBA" id="ARBA00008107"/>
    </source>
</evidence>
<comment type="similarity">
    <text evidence="2 7">Belongs to the PhoU family.</text>
</comment>
<dbReference type="Proteomes" id="UP000243629">
    <property type="component" value="Unassembled WGS sequence"/>
</dbReference>
<keyword evidence="4 7" id="KW-0963">Cytoplasm</keyword>
<comment type="function">
    <text evidence="6 7">Plays a role in the regulation of phosphate uptake.</text>
</comment>
<evidence type="ECO:0000256" key="7">
    <source>
        <dbReference type="PIRNR" id="PIRNR003107"/>
    </source>
</evidence>
<dbReference type="InterPro" id="IPR026022">
    <property type="entry name" value="PhoU_dom"/>
</dbReference>
<evidence type="ECO:0000313" key="9">
    <source>
        <dbReference type="EMBL" id="SFM44140.1"/>
    </source>
</evidence>
<dbReference type="GO" id="GO:0006817">
    <property type="term" value="P:phosphate ion transport"/>
    <property type="evidence" value="ECO:0007669"/>
    <property type="project" value="UniProtKB-KW"/>
</dbReference>
<evidence type="ECO:0000256" key="4">
    <source>
        <dbReference type="ARBA" id="ARBA00022490"/>
    </source>
</evidence>
<dbReference type="SUPFAM" id="SSF109755">
    <property type="entry name" value="PhoU-like"/>
    <property type="match status" value="1"/>
</dbReference>
<evidence type="ECO:0000313" key="10">
    <source>
        <dbReference type="Proteomes" id="UP000243629"/>
    </source>
</evidence>
<dbReference type="Pfam" id="PF01895">
    <property type="entry name" value="PhoU"/>
    <property type="match status" value="2"/>
</dbReference>
<comment type="subcellular location">
    <subcellularLocation>
        <location evidence="1 7">Cytoplasm</location>
    </subcellularLocation>
</comment>
<dbReference type="GO" id="GO:0030643">
    <property type="term" value="P:intracellular phosphate ion homeostasis"/>
    <property type="evidence" value="ECO:0007669"/>
    <property type="project" value="InterPro"/>
</dbReference>
<accession>A0A1I4QWR4</accession>
<protein>
    <recommendedName>
        <fullName evidence="7">Phosphate-specific transport system accessory protein PhoU</fullName>
    </recommendedName>
</protein>
<gene>
    <name evidence="9" type="ORF">SAMN05216217_10568</name>
</gene>
<reference evidence="10" key="1">
    <citation type="submission" date="2016-10" db="EMBL/GenBank/DDBJ databases">
        <authorList>
            <person name="Varghese N."/>
            <person name="Submissions S."/>
        </authorList>
    </citation>
    <scope>NUCLEOTIDE SEQUENCE [LARGE SCALE GENOMIC DNA]</scope>
    <source>
        <strain evidence="10">DSM 24213</strain>
    </source>
</reference>
<dbReference type="GO" id="GO:0045936">
    <property type="term" value="P:negative regulation of phosphate metabolic process"/>
    <property type="evidence" value="ECO:0007669"/>
    <property type="project" value="InterPro"/>
</dbReference>
<dbReference type="AlphaFoldDB" id="A0A1I4QWR4"/>
<dbReference type="PANTHER" id="PTHR42930:SF3">
    <property type="entry name" value="PHOSPHATE-SPECIFIC TRANSPORT SYSTEM ACCESSORY PROTEIN PHOU"/>
    <property type="match status" value="1"/>
</dbReference>
<dbReference type="OrthoDB" id="9814256at2"/>
<proteinExistence type="inferred from homology"/>
<comment type="subunit">
    <text evidence="7">Homodimer.</text>
</comment>
<keyword evidence="5 7" id="KW-0592">Phosphate transport</keyword>
<name>A0A1I4QWR4_9GAMM</name>
<dbReference type="InterPro" id="IPR028366">
    <property type="entry name" value="PhoU"/>
</dbReference>
<feature type="domain" description="PhoU" evidence="8">
    <location>
        <begin position="131"/>
        <end position="215"/>
    </location>
</feature>
<dbReference type="InterPro" id="IPR038078">
    <property type="entry name" value="PhoU-like_sf"/>
</dbReference>
<dbReference type="GO" id="GO:0005737">
    <property type="term" value="C:cytoplasm"/>
    <property type="evidence" value="ECO:0007669"/>
    <property type="project" value="UniProtKB-SubCell"/>
</dbReference>
<dbReference type="Gene3D" id="1.20.58.220">
    <property type="entry name" value="Phosphate transport system protein phou homolog 2, domain 2"/>
    <property type="match status" value="2"/>
</dbReference>